<dbReference type="SMART" id="SM00130">
    <property type="entry name" value="KR"/>
    <property type="match status" value="1"/>
</dbReference>
<reference evidence="7" key="1">
    <citation type="submission" date="2012-12" db="EMBL/GenBank/DDBJ databases">
        <authorList>
            <person name="Hellsten U."/>
            <person name="Grimwood J."/>
            <person name="Chapman J.A."/>
            <person name="Shapiro H."/>
            <person name="Aerts A."/>
            <person name="Otillar R.P."/>
            <person name="Terry A.Y."/>
            <person name="Boore J.L."/>
            <person name="Simakov O."/>
            <person name="Marletaz F."/>
            <person name="Cho S.-J."/>
            <person name="Edsinger-Gonzales E."/>
            <person name="Havlak P."/>
            <person name="Kuo D.-H."/>
            <person name="Larsson T."/>
            <person name="Lv J."/>
            <person name="Arendt D."/>
            <person name="Savage R."/>
            <person name="Osoegawa K."/>
            <person name="de Jong P."/>
            <person name="Lindberg D.R."/>
            <person name="Seaver E.C."/>
            <person name="Weisblat D.A."/>
            <person name="Putnam N.H."/>
            <person name="Grigoriev I.V."/>
            <person name="Rokhsar D.S."/>
        </authorList>
    </citation>
    <scope>NUCLEOTIDE SEQUENCE</scope>
    <source>
        <strain evidence="7">I ESC-2004</strain>
    </source>
</reference>
<dbReference type="PANTHER" id="PTHR19324">
    <property type="entry name" value="PERFORIN-LIKE PROTEIN 1"/>
    <property type="match status" value="1"/>
</dbReference>
<evidence type="ECO:0000256" key="3">
    <source>
        <dbReference type="SAM" id="SignalP"/>
    </source>
</evidence>
<dbReference type="HOGENOM" id="CLU_432283_0_0_1"/>
<dbReference type="EMBL" id="AMQN01013985">
    <property type="status" value="NOT_ANNOTATED_CDS"/>
    <property type="molecule type" value="Genomic_DNA"/>
</dbReference>
<sequence>MQMLVVFAVLVRIGQSQDVCSDNGGSCTIADCCPHRFFSLDGCDGNGQICCLAPQPDCEWKQKTQVLSRWPEGDYALPLSAYGCPLIDDFAWLQGHVTFTNDDVMWSPAFDLRGPLGPNEWTLGFCSKVEAMHLQKELPEQPQWPLAAYCIYRIADLCPGGFDKGSIRLQGSSAYEILGKTPLSVKGNTTTLHFCCRNDINHDPLQLSASSPFTLFQREWLQINYEGEVLMEGSTPLVDLTADTLSWKFCAYQREAVKLSRAMNGRASLIFTAIQTCYHKKDKGGSYRGSMNFTLQGGCTPWADHAHWSPKAYTNYQYVVAENHCTSTRAHFDTPFCIIESPSHECGVPPCEFDPDQFRVLSPGYPTSSSHGDQDATYLAMDGLLDTCIKYDKVHRPWWQIDLQQVETVIAVEIKVSNEACALRLASISLSLNSDGFLGRDAQYCLLNTSSATFDIFLKCHQPVSGRFLTIQQLEHWEYDIKKNTTISYCLEICELSIYVQSDNYQCGKQLISNKVLPESQIFMSSNADSPHSAILYGDPGWCADNNDQSPFILVDMLLETTFNGFTTQGSIIGRATEIIVLYGRSKTRLHSIKNMGSAMVTFMLKLVLVLFGTYPENLDKILFKDSARSQLL</sequence>
<accession>R7TC39</accession>
<keyword evidence="1" id="KW-0420">Kringle</keyword>
<dbReference type="SUPFAM" id="SSF49785">
    <property type="entry name" value="Galactose-binding domain-like"/>
    <property type="match status" value="2"/>
</dbReference>
<evidence type="ECO:0000256" key="1">
    <source>
        <dbReference type="ARBA" id="ARBA00022572"/>
    </source>
</evidence>
<keyword evidence="7" id="KW-1185">Reference proteome</keyword>
<dbReference type="Gene3D" id="2.40.20.10">
    <property type="entry name" value="Plasminogen Kringle 4"/>
    <property type="match status" value="1"/>
</dbReference>
<dbReference type="SUPFAM" id="SSF57440">
    <property type="entry name" value="Kringle-like"/>
    <property type="match status" value="1"/>
</dbReference>
<dbReference type="Pfam" id="PF16977">
    <property type="entry name" value="ApeC"/>
    <property type="match status" value="1"/>
</dbReference>
<dbReference type="PANTHER" id="PTHR19324:SF33">
    <property type="entry name" value="MUCIN-5AC"/>
    <property type="match status" value="1"/>
</dbReference>
<keyword evidence="2" id="KW-1015">Disulfide bond</keyword>
<dbReference type="InterPro" id="IPR013806">
    <property type="entry name" value="Kringle-like"/>
</dbReference>
<name>R7TC39_CAPTE</name>
<evidence type="ECO:0000313" key="7">
    <source>
        <dbReference type="Proteomes" id="UP000014760"/>
    </source>
</evidence>
<keyword evidence="3" id="KW-0732">Signal</keyword>
<evidence type="ECO:0000259" key="4">
    <source>
        <dbReference type="SMART" id="SM00130"/>
    </source>
</evidence>
<dbReference type="AlphaFoldDB" id="R7TC39"/>
<dbReference type="EnsemblMetazoa" id="CapteT206173">
    <property type="protein sequence ID" value="CapteP206173"/>
    <property type="gene ID" value="CapteG206173"/>
</dbReference>
<reference evidence="5 7" key="2">
    <citation type="journal article" date="2013" name="Nature">
        <title>Insights into bilaterian evolution from three spiralian genomes.</title>
        <authorList>
            <person name="Simakov O."/>
            <person name="Marletaz F."/>
            <person name="Cho S.J."/>
            <person name="Edsinger-Gonzales E."/>
            <person name="Havlak P."/>
            <person name="Hellsten U."/>
            <person name="Kuo D.H."/>
            <person name="Larsson T."/>
            <person name="Lv J."/>
            <person name="Arendt D."/>
            <person name="Savage R."/>
            <person name="Osoegawa K."/>
            <person name="de Jong P."/>
            <person name="Grimwood J."/>
            <person name="Chapman J.A."/>
            <person name="Shapiro H."/>
            <person name="Aerts A."/>
            <person name="Otillar R.P."/>
            <person name="Terry A.Y."/>
            <person name="Boore J.L."/>
            <person name="Grigoriev I.V."/>
            <person name="Lindberg D.R."/>
            <person name="Seaver E.C."/>
            <person name="Weisblat D.A."/>
            <person name="Putnam N.H."/>
            <person name="Rokhsar D.S."/>
        </authorList>
    </citation>
    <scope>NUCLEOTIDE SEQUENCE</scope>
    <source>
        <strain evidence="5 7">I ESC-2004</strain>
    </source>
</reference>
<dbReference type="InterPro" id="IPR038178">
    <property type="entry name" value="Kringle_sf"/>
</dbReference>
<feature type="domain" description="Kringle" evidence="4">
    <location>
        <begin position="275"/>
        <end position="353"/>
    </location>
</feature>
<evidence type="ECO:0000313" key="6">
    <source>
        <dbReference type="EnsemblMetazoa" id="CapteP206173"/>
    </source>
</evidence>
<gene>
    <name evidence="5" type="ORF">CAPTEDRAFT_206173</name>
</gene>
<dbReference type="Gene3D" id="2.60.120.260">
    <property type="entry name" value="Galactose-binding domain-like"/>
    <property type="match status" value="2"/>
</dbReference>
<evidence type="ECO:0000256" key="2">
    <source>
        <dbReference type="ARBA" id="ARBA00023157"/>
    </source>
</evidence>
<dbReference type="Proteomes" id="UP000014760">
    <property type="component" value="Unassembled WGS sequence"/>
</dbReference>
<organism evidence="5">
    <name type="scientific">Capitella teleta</name>
    <name type="common">Polychaete worm</name>
    <dbReference type="NCBI Taxonomy" id="283909"/>
    <lineage>
        <taxon>Eukaryota</taxon>
        <taxon>Metazoa</taxon>
        <taxon>Spiralia</taxon>
        <taxon>Lophotrochozoa</taxon>
        <taxon>Annelida</taxon>
        <taxon>Polychaeta</taxon>
        <taxon>Sedentaria</taxon>
        <taxon>Scolecida</taxon>
        <taxon>Capitellidae</taxon>
        <taxon>Capitella</taxon>
    </lineage>
</organism>
<dbReference type="EMBL" id="KB310656">
    <property type="protein sequence ID" value="ELT91072.1"/>
    <property type="molecule type" value="Genomic_DNA"/>
</dbReference>
<evidence type="ECO:0000313" key="5">
    <source>
        <dbReference type="EMBL" id="ELT91072.1"/>
    </source>
</evidence>
<feature type="chain" id="PRO_5008786865" description="Kringle domain-containing protein" evidence="3">
    <location>
        <begin position="17"/>
        <end position="633"/>
    </location>
</feature>
<dbReference type="InterPro" id="IPR031569">
    <property type="entry name" value="ApeC"/>
</dbReference>
<dbReference type="InterPro" id="IPR008979">
    <property type="entry name" value="Galactose-bd-like_sf"/>
</dbReference>
<dbReference type="Pfam" id="PF22633">
    <property type="entry name" value="F5_F8_type_C_2"/>
    <property type="match status" value="1"/>
</dbReference>
<protein>
    <recommendedName>
        <fullName evidence="4">Kringle domain-containing protein</fullName>
    </recommendedName>
</protein>
<reference evidence="6" key="3">
    <citation type="submission" date="2015-06" db="UniProtKB">
        <authorList>
            <consortium name="EnsemblMetazoa"/>
        </authorList>
    </citation>
    <scope>IDENTIFICATION</scope>
</reference>
<feature type="signal peptide" evidence="3">
    <location>
        <begin position="1"/>
        <end position="16"/>
    </location>
</feature>
<dbReference type="InterPro" id="IPR000001">
    <property type="entry name" value="Kringle"/>
</dbReference>
<dbReference type="OrthoDB" id="6116813at2759"/>
<proteinExistence type="predicted"/>